<reference evidence="2" key="1">
    <citation type="submission" date="2018-05" db="EMBL/GenBank/DDBJ databases">
        <authorList>
            <person name="Lanie J.A."/>
            <person name="Ng W.-L."/>
            <person name="Kazmierczak K.M."/>
            <person name="Andrzejewski T.M."/>
            <person name="Davidsen T.M."/>
            <person name="Wayne K.J."/>
            <person name="Tettelin H."/>
            <person name="Glass J.I."/>
            <person name="Rusch D."/>
            <person name="Podicherti R."/>
            <person name="Tsui H.-C.T."/>
            <person name="Winkler M.E."/>
        </authorList>
    </citation>
    <scope>NUCLEOTIDE SEQUENCE</scope>
</reference>
<feature type="non-terminal residue" evidence="2">
    <location>
        <position position="116"/>
    </location>
</feature>
<protein>
    <submittedName>
        <fullName evidence="2">Uncharacterized protein</fullName>
    </submittedName>
</protein>
<keyword evidence="1" id="KW-0812">Transmembrane</keyword>
<organism evidence="2">
    <name type="scientific">marine metagenome</name>
    <dbReference type="NCBI Taxonomy" id="408172"/>
    <lineage>
        <taxon>unclassified sequences</taxon>
        <taxon>metagenomes</taxon>
        <taxon>ecological metagenomes</taxon>
    </lineage>
</organism>
<feature type="transmembrane region" description="Helical" evidence="1">
    <location>
        <begin position="31"/>
        <end position="53"/>
    </location>
</feature>
<accession>A0A382SS31</accession>
<sequence length="116" mass="12939">MDSLNTITDRVSLLRQRWTAAAADTDLARLFAAWLVVFVLAGLAATFVASQYLQDGSFGSMVSYKSADRPGRLWLQMYPQPFGIHYFGDFLDTLRHSQVNQPFATPGMSPVGYPLF</sequence>
<name>A0A382SS31_9ZZZZ</name>
<dbReference type="EMBL" id="UINC01131101">
    <property type="protein sequence ID" value="SVD12603.1"/>
    <property type="molecule type" value="Genomic_DNA"/>
</dbReference>
<keyword evidence="1" id="KW-1133">Transmembrane helix</keyword>
<evidence type="ECO:0000256" key="1">
    <source>
        <dbReference type="SAM" id="Phobius"/>
    </source>
</evidence>
<evidence type="ECO:0000313" key="2">
    <source>
        <dbReference type="EMBL" id="SVD12603.1"/>
    </source>
</evidence>
<keyword evidence="1" id="KW-0472">Membrane</keyword>
<proteinExistence type="predicted"/>
<gene>
    <name evidence="2" type="ORF">METZ01_LOCUS365457</name>
</gene>
<dbReference type="AlphaFoldDB" id="A0A382SS31"/>